<accession>E6QTP3</accession>
<reference evidence="2" key="1">
    <citation type="submission" date="2009-10" db="EMBL/GenBank/DDBJ databases">
        <title>Diversity of trophic interactions inside an arsenic-rich microbial ecosystem.</title>
        <authorList>
            <person name="Bertin P.N."/>
            <person name="Heinrich-Salmeron A."/>
            <person name="Pelletier E."/>
            <person name="Goulhen-Chollet F."/>
            <person name="Arsene-Ploetze F."/>
            <person name="Gallien S."/>
            <person name="Calteau A."/>
            <person name="Vallenet D."/>
            <person name="Casiot C."/>
            <person name="Chane-Woon-Ming B."/>
            <person name="Giloteaux L."/>
            <person name="Barakat M."/>
            <person name="Bonnefoy V."/>
            <person name="Bruneel O."/>
            <person name="Chandler M."/>
            <person name="Cleiss J."/>
            <person name="Duran R."/>
            <person name="Elbaz-Poulichet F."/>
            <person name="Fonknechten N."/>
            <person name="Lauga B."/>
            <person name="Mornico D."/>
            <person name="Ortet P."/>
            <person name="Schaeffer C."/>
            <person name="Siguier P."/>
            <person name="Alexander Thil Smith A."/>
            <person name="Van Dorsselaer A."/>
            <person name="Weissenbach J."/>
            <person name="Medigue C."/>
            <person name="Le Paslier D."/>
        </authorList>
    </citation>
    <scope>NUCLEOTIDE SEQUENCE</scope>
</reference>
<dbReference type="EMBL" id="CABR01000094">
    <property type="protein sequence ID" value="CBI10615.1"/>
    <property type="molecule type" value="Genomic_DNA"/>
</dbReference>
<evidence type="ECO:0000313" key="2">
    <source>
        <dbReference type="EMBL" id="CBI10615.1"/>
    </source>
</evidence>
<name>E6QTP3_9ZZZZ</name>
<feature type="region of interest" description="Disordered" evidence="1">
    <location>
        <begin position="1"/>
        <end position="20"/>
    </location>
</feature>
<gene>
    <name evidence="2" type="ORF">CARN7_1403</name>
</gene>
<organism evidence="2">
    <name type="scientific">mine drainage metagenome</name>
    <dbReference type="NCBI Taxonomy" id="410659"/>
    <lineage>
        <taxon>unclassified sequences</taxon>
        <taxon>metagenomes</taxon>
        <taxon>ecological metagenomes</taxon>
    </lineage>
</organism>
<proteinExistence type="predicted"/>
<evidence type="ECO:0000256" key="1">
    <source>
        <dbReference type="SAM" id="MobiDB-lite"/>
    </source>
</evidence>
<comment type="caution">
    <text evidence="2">The sequence shown here is derived from an EMBL/GenBank/DDBJ whole genome shotgun (WGS) entry which is preliminary data.</text>
</comment>
<sequence>MRFQENCRNAKGQGSMVHNPDTFSHYARRNNSRATLNKDSSGINSHTVSICIHGDRMTFGVVAFRYTTQSSKPPKCRTHYTVISKKLKPNNMKFKLFIDYLLNFVGCLILLT</sequence>
<protein>
    <submittedName>
        <fullName evidence="2">Uncharacterized protein</fullName>
    </submittedName>
</protein>
<dbReference type="AlphaFoldDB" id="E6QTP3"/>